<dbReference type="Proteomes" id="UP000475862">
    <property type="component" value="Unassembled WGS sequence"/>
</dbReference>
<evidence type="ECO:0000313" key="1">
    <source>
        <dbReference type="EMBL" id="KAE9543611.1"/>
    </source>
</evidence>
<keyword evidence="2" id="KW-1185">Reference proteome</keyword>
<proteinExistence type="predicted"/>
<sequence>MSLNDIQLYRARRHYRNFRRIAQSVFIHCNGHILAFKTCIVLNDNLFLDSERSDECIDFRMIITSRNNVSISNFGGGFRWKSKYPWCIIEFKFLRNLSKTRKIAITISVFYSAAYQVCDYRINILLISTLYKLSIKQSFAKSLRQVNEYSPRIFIPVESSANHSLEKNILSNSFDAVRKKRYLNEMSGVDLYIYICYTYGVLGDSFYYWDWWIGNGVLIIKIRSGFHKNVIWLTRYTVKKTFKKSMFKVGYDVSDKLQIQIVCIGVICNRCYELATWDKHNIRRFG</sequence>
<reference evidence="1 2" key="1">
    <citation type="submission" date="2019-08" db="EMBL/GenBank/DDBJ databases">
        <title>The genome of the soybean aphid Biotype 1, its phylome, world population structure and adaptation to the North American continent.</title>
        <authorList>
            <person name="Giordano R."/>
            <person name="Donthu R.K."/>
            <person name="Hernandez A.G."/>
            <person name="Wright C.L."/>
            <person name="Zimin A.V."/>
        </authorList>
    </citation>
    <scope>NUCLEOTIDE SEQUENCE [LARGE SCALE GENOMIC DNA]</scope>
    <source>
        <tissue evidence="1">Whole aphids</tissue>
    </source>
</reference>
<comment type="caution">
    <text evidence="1">The sequence shown here is derived from an EMBL/GenBank/DDBJ whole genome shotgun (WGS) entry which is preliminary data.</text>
</comment>
<dbReference type="EMBL" id="VYZN01000008">
    <property type="protein sequence ID" value="KAE9543611.1"/>
    <property type="molecule type" value="Genomic_DNA"/>
</dbReference>
<dbReference type="AlphaFoldDB" id="A0A6G0U3B1"/>
<gene>
    <name evidence="1" type="ORF">AGLY_002411</name>
</gene>
<name>A0A6G0U3B1_APHGL</name>
<protein>
    <submittedName>
        <fullName evidence="1">Uncharacterized protein</fullName>
    </submittedName>
</protein>
<evidence type="ECO:0000313" key="2">
    <source>
        <dbReference type="Proteomes" id="UP000475862"/>
    </source>
</evidence>
<accession>A0A6G0U3B1</accession>
<organism evidence="1 2">
    <name type="scientific">Aphis glycines</name>
    <name type="common">Soybean aphid</name>
    <dbReference type="NCBI Taxonomy" id="307491"/>
    <lineage>
        <taxon>Eukaryota</taxon>
        <taxon>Metazoa</taxon>
        <taxon>Ecdysozoa</taxon>
        <taxon>Arthropoda</taxon>
        <taxon>Hexapoda</taxon>
        <taxon>Insecta</taxon>
        <taxon>Pterygota</taxon>
        <taxon>Neoptera</taxon>
        <taxon>Paraneoptera</taxon>
        <taxon>Hemiptera</taxon>
        <taxon>Sternorrhyncha</taxon>
        <taxon>Aphidomorpha</taxon>
        <taxon>Aphidoidea</taxon>
        <taxon>Aphididae</taxon>
        <taxon>Aphidini</taxon>
        <taxon>Aphis</taxon>
        <taxon>Aphis</taxon>
    </lineage>
</organism>